<dbReference type="Pfam" id="PF00668">
    <property type="entry name" value="Condensation"/>
    <property type="match status" value="6"/>
</dbReference>
<sequence>MPRCKVQHAPPNTSSFLAVPRAIETTFMLFPKIIMTDSTGLSILNEKPKTLPGPQLLHQLVAPPCDSTAIEHLSHGQKTLFTYRHLHEAAECVARHVAEALGPIGNAAEELVVPLLIPQCPLLYISQLAVLKAGGAFCPLNLDAPLERIKFILKDVSSSVILATGDLASKIPAGAGVNVIRVDEIDIASTHGGIEEARKPQPDNLAYVMYTSGSTGTPKGVGISHSAATQALLAHDPHIPHFSRFLQFAAPTFDVSVFEIFFPLFRRSTLISPALSSSASTGNIGIPLETVSCFIVEPEATSQGDSFKILPVGEAGELVVGGHQLAKGYLNRPEQTASAFISTQYGRVYRTGDRARLTTDGTLECLGRLSSGQVKLRGQRIELGEVEQVVLKTPGCHSAVAAVVDSNLVVFCAVDEDVTEAAVVTNCEKWLPRFMVPSELLLFREFPRLPSGKIDTRKLVSDFSQQKAAAMHAVDAEDLSSHDEAVVRTVSEILGLSATMRMDLISAGLDSLRAISLASSLRAAGFETTATELLRQRKVADLCATIYQKTSDADRKQDASAFSILDDLDEILFANPALQAHEARVEDIVPCTSLQSAMLAETARHPLAYWNEISVQVTSGTTAVDLLAAVTQVANANEILRTGFVQWSGRYVSIVFNKFPADKACIVSSFEANSCFETPEDLLAPFRVQIESSEDGMAQGMLIHAHHAIYDGWSMDTIFADTTALLRRSPLASRPHFRDVARYYAGAHSKSANDAARSFWSESLLGWNKTPFPKLAARPSTKEEIKTTAKDIDLSPDTARKASQEIGISPQVWFQGALALVWSGIVGEPDVMMGAVTSGRTIPVLGIEHVLGPCLAALPLRISLGGIATKLDLLRSMHARNRAVMEHCTLPLSDIKKLAGLNPAESLYDVLFVYQESPQTKHYNDLLVKQRSHVDRLETKLLIEVEPRGDNFALQATFHTSSVPSDFANYLLGELCSIVNSLFNDVHGAIDNLDRGLTDTLSVYNPRVQSWEGIPDLATQFERVAATSPSAQALCFRSSWDDSLLEMMSYHDLNVMANQIARLLRSSGAQTGQVVAIVMDKSLSLYASILAIIKAGYAYLPILPTTPVARIRDIFWQARITLCLTEDSSLQLLAPIDGVRFLSTGDTRWESFSGENLAIPPDPSRLAYVIYTSGTTGVPKGVAVTQKNIVSNIAHLRSIYPASSGSQPRFLQACSQAFDVSVFEIFFAWHAGMCLCSATNDVLFEDLEKSIRELHITHLSLTPTVAALIDPANVPKVAFLVTAGEPMTQFVLDQWDSKLWQGYGPSETTNICSVKRMARGEHIEHLGWVFPNTSVFVMPPKGLNPVPIGWVGEFCFGGDQVAHGYLNDPKLTAEKFITHAEHGRIYRSGDLGRMLPDGSLVILGRLDDQLKLRGQRIEAGEVNSVVTSTKLAEAAVTMSIRRGQAVPEQLACFYVALKSNADFRAVNVSLETNRHLFSTLRSKVPAYMVPSYLIPVSQVPLTSSGKVDKRRLQTCFDGLSQQYLENASLSVQKPADDDDWSSTESSIAAVISKSRQVPRDEIGRWTPFPALGVDSITAIDLARALSAQLDQRVAISTILQNPSVAQLARSLDGRGKDDGGRAWSKTDSIFAQIANDVQTSVIPDPSNIEATLPCTPLQEAMLSQGQGSYCNKILLRLRIPAGDMRTYWEAMSQRHGILRTCFVTTKNASFPIAQVILRRREIDWKTYDVLAPSLAGAAHAHLKTLPEPLDSGLPPVSFALIRYKGSTFLSLICHHALYDGVAMENLWREVECLAQGGTLPPPVAYKPFLQHALALPNSVDEFWSNHLRGFKPSTLFQRHAGADINQATHSTSLDMPFGDAQQRLKAIGSSLLSVCQAAWANVLSIACDYPDIAFGNVVSGRTLDLDGLERLVAPCFNTVPMRKDMSTSAQNMDTVRYFQSLNTQMIRYQFTSLRRVQKVANCQRRGLFDTLLLLQQSLRDMDERVWTLEEDSGDMDVPLVCEVVPCPNLNSVVANVHYDMGVVSGDAATAMADLFKLIFRRILELPNASPLNRSALPRNMALGLRDLVSKRDKSEERAQPKADEGPWTYTEKVIRMIISELSNVPAVNVARSTSIFQLGLDSINAVQVASMLRQSGYKVSASDVIECSTCEKLARRISHTSTQNIEAMKPTFALQEFASDVEAHVRDKHPDMGPSEALLPCTPVQSAMLASFVQTEGQAYLNVLTYEVDQSIGLERLVASWRTVEEHHPMLRTGFLPVNHKDSSYAMIIYPPNTIESKVERAMEGFDRNDWQTLSRSAILSNLHRPPWRIALERTATRVTMHIVVHHALYDARSLDEMLSAVSISLDGHERAFAKVEPALGELLVRSLRDQGAAERFWSSLSTATVVNKFPLMTPLREADSGLLVHRLESAMRFADLRKGTQALGVSIQAAIQASWTRVLATYLGESSVVFGVTMSGRTTDSMQDAPFPCITTVPVIASNHKSNHDLMRSMMQYNVELHQHQYAPLSHIQRWLGRPGSPLFDTLVVYQKREETGSSARPWTLVRDDAVVEYAVSLEVEPAEDGGAVRLCLTFAPSILPTQQAHTLLQQFDATLDDLVRNPGGSEDDLYKRHPNLFAVTPAEIPHIAAPVAFLHQFVERGASLHPSRTALEFVRSLDGNSISRTAWRYDEFNCIGNRMANLLRERSQLGDTVAIYFPKCPEAYFSILGILKAGCSFVALDPNAPKARKEFILRDSQATCLLTDKNTVVDFDVSTTLFRVDEDSLLEYSDKPPQLGDDFTPGHTCYCLYTSGTTGTPKGCEITHENAVQAMMAFQHLFAGHWEDDSRWLQFAALHFDVSVLEQYWSWSTGITVVAAPRDLILDDLTGTINKLGITHIDLTPSLARLTHPDEVPSLCKGVFITGGESLKQEILDAWGSKAVIYNAYGPTEATIGVTTYPRVPVNGRPSNIGRQFLNVGSYVFHPGTEIPVLRGGVGELCVSGKLVGKGYLHRPDLTAERFPTLSEFGERIYRTGDLVRILYDGCFDFLGRADDQVKLRGQRLEIGEINHAIRTGAPDVRDAATIVVRQETSGKDALVSFVVGEPNHTAKLGVLSDEGGLAVKARAACLERLPGYMVPTYFLRLPYIPLSPNNKVEAKELKILFGRLSHEELMQFSTAAMPSSDTGLDQAALEKVSEILAEFTHIARNTVSASTSIFDLGVDSINVLQLSAQLKSRGFPAASPVTLLRNSIMADLVRAISSKETAGRKTDAVRESKQAIQACNHRYRPLVCRELSVTADDIEYIAPCSPLQQGIVSKALTDGTGCAYFNTFVFKINDTATTERIRVAWERLIDSHAILRTVFVETPDGHVQVALKRSNMTWETCTLQSQEELGSAIQASRHAWISRNGHHIHRPLQLTHVDTRGVHTVLLHILHALYDGNSFDLMNEYASDLYHNREVKSGPSFLDALAYGPLSKHDHSRDFWVEHLRGWSSAPIPMATTSSKEVRAVAATRTIPLINVEGLRASHNVTLQATVLALWTSVLQRYLGGKVTIGVIVSGRALDLEGVDRTVGPLFNTVPFFNKTLSKQTWPGLLNHVHDFSAAVLPFQHVPLKDVQKWCSGGQALFDNLFAFQIEQPTADKEDTPWAIVDSPSEPDYPLALEATRTRTGELRLVLVAQDHVADTALLESLLNEMESAAASAQRGGLVDSNAPAVPEEDATQSEEVADDAPGRNDEFQWTNTTRLIQREMASLADVTPEQIGPFTTMLEVGLDSIDVIKLSTRLKRIGIQLSASRIMRYQTIARLASELSPEMAGAKTPPNKNLQSMLPKLQAQVEQANIAMEGVESILPPTALQESMVAGMLESDFEWYYNHDVLEVAPGVDLARLQAAWEQVIAQSPILRTGFVEVDDPSLDMAFCQVVFRDEAARIVFKELSEVSELDLMMSDATSRAVEGRALTNLRQVAFAAVGERRFVVLSLAHALYDGWSLSLLYQDLQAAYEGRHMSRPSPDLFISKALASQGPQARNFWSTYLDGVAPTILQGQVDRATTPTRLHRAEAASRVAASDVTSFCKNNSLSLQVVCFACWAIVLAQRVRSLDVVFGLVLSGRDFDGAEELLFPTMNTVAVRCVLHGSVKSFLGYLEETMADIRDYQDFPLRKAQAGAKLAATEMFNSLFLLQKAPEQAGTTQRLLKSVDGASAVDYPVCVEAEQTEGQLIWRVASQGQFFSQADADGLIHELDRVLEFFCGSPAAELLAFHGSQVSLCGMEPVAVEDSSSGGPSDESGEADEHEHWESTATAIRQVLSQVAGIPESAIKPSSTLYRLGLDSISAIKVSLLLRREGINLRPRDLVTASSIRDLGVLATGAAETVSKEPQSAPTWVLPGGLGVNNLITESGIPDSDVEAVLPATPLQVYMLTAWSKSGGSIFCPEFCYRIQGPVDENQVRDAWDALVREAPILRTRLVATGSKDVPFLQVVASAESFRSARVTQPLVHLSVASGEDVEALTLRLTIHHALYDGVSLPALMARLAALLNGAAAQVPDTTGWTTFAVQPTVESSRTFRKEFWTAYLANAPPCGAGHATISKITERTAFLDESAIADISNLRLLASQNGISLQSLVLAAYARTIADPSATSVLFGVYLANRTGAADDPSELYPALNLVPLKVDVGVGKDLSAIARGIQDGIHAVSSHGRADVGLWEIYEWTGHTVDSFVNFLSLPDEDSTSPSSSSSSVGVTVVPVKDAGVTASRGFESSTLLDEPWLQRNAVADAYPVSVDVEASVQSQAVAIGVFGPAERVSSHAAAGMAAKMATLLGEAPDELIVALPTAGASSLRRNVLLLHLPGQQAHGPQRLLAADALHLGLARAQLRVLGDDAAARRVKVRARVAALKGPPLAGEGRQSDEATAEAQVRVPALSDALGMAGDGAVDGGVGLAQQLPVGGVEVGVPGRAVVAALPTAIVFVGGGRWGGARREKGPQEVVGGGEARRGHEAQGAWLDGGQGEQALEHAEDGAGAVAVVQVRRRRGALPGAGPGVVFLPPAGEDVVVGAAAAVAVGLPALERAVVDLGDDAGRRLQGVDPVVGRLRREELRLLLLLLLLLAVHGAGAGGRRRRRERRRAGAAGVRVEAAAVEADAVGVGDGQVRRDAVLGVGLPQAHHEALGAPDVGVRPRADLGGRPEAVEARRILPRRAKVAPVPSRCLCVCVCVCMACVRRRLLLLLAPLAATMTTMTATAATASDDKGAGRGGPAAGVEVADRVTDGVVSVAARQDLADDADAVAAQVAAEARRLGGVVEIGELDRGHEVGAEALDVLDLVSQGGEQARPRGLEVGLVAGDEVALDAGEARRQGHGSESGGLLSPVVGLVGLVPVVIAVVVVVVVVSVVASVVMLVLVLAPLPLLLLRPPVQALALALVSPPSTLADCCGGGDDDEGGDDAARRTPATATAPAAVGESAPATAATAAAQGRPVDGDAASQDAL</sequence>
<feature type="compositionally biased region" description="Low complexity" evidence="6">
    <location>
        <begin position="4246"/>
        <end position="4255"/>
    </location>
</feature>
<keyword evidence="10" id="KW-1185">Reference proteome</keyword>
<feature type="region of interest" description="Disordered" evidence="6">
    <location>
        <begin position="3677"/>
        <end position="3710"/>
    </location>
</feature>
<dbReference type="NCBIfam" id="TIGR01733">
    <property type="entry name" value="AA-adenyl-dom"/>
    <property type="match status" value="2"/>
</dbReference>
<keyword evidence="2" id="KW-0596">Phosphopantetheine</keyword>
<dbReference type="InterPro" id="IPR006162">
    <property type="entry name" value="Ppantetheine_attach_site"/>
</dbReference>
<dbReference type="SUPFAM" id="SSF52777">
    <property type="entry name" value="CoA-dependent acyltransferases"/>
    <property type="match status" value="12"/>
</dbReference>
<evidence type="ECO:0000256" key="7">
    <source>
        <dbReference type="SAM" id="Phobius"/>
    </source>
</evidence>
<dbReference type="GO" id="GO:0016874">
    <property type="term" value="F:ligase activity"/>
    <property type="evidence" value="ECO:0007669"/>
    <property type="project" value="UniProtKB-KW"/>
</dbReference>
<dbReference type="InterPro" id="IPR000873">
    <property type="entry name" value="AMP-dep_synth/lig_dom"/>
</dbReference>
<dbReference type="GO" id="GO:0005737">
    <property type="term" value="C:cytoplasm"/>
    <property type="evidence" value="ECO:0007669"/>
    <property type="project" value="TreeGrafter"/>
</dbReference>
<dbReference type="Proteomes" id="UP001163105">
    <property type="component" value="Unassembled WGS sequence"/>
</dbReference>
<dbReference type="GO" id="GO:0043041">
    <property type="term" value="P:amino acid activation for nonribosomal peptide biosynthetic process"/>
    <property type="evidence" value="ECO:0007669"/>
    <property type="project" value="TreeGrafter"/>
</dbReference>
<evidence type="ECO:0000313" key="9">
    <source>
        <dbReference type="EMBL" id="KAJ6438754.1"/>
    </source>
</evidence>
<dbReference type="Gene3D" id="3.40.50.12780">
    <property type="entry name" value="N-terminal domain of ligase-like"/>
    <property type="match status" value="4"/>
</dbReference>
<feature type="domain" description="Carrier" evidence="8">
    <location>
        <begin position="3714"/>
        <end position="3787"/>
    </location>
</feature>
<dbReference type="Gene3D" id="3.30.300.30">
    <property type="match status" value="3"/>
</dbReference>
<dbReference type="SUPFAM" id="SSF56801">
    <property type="entry name" value="Acetyl-CoA synthetase-like"/>
    <property type="match status" value="3"/>
</dbReference>
<dbReference type="InterPro" id="IPR023213">
    <property type="entry name" value="CAT-like_dom_sf"/>
</dbReference>
<dbReference type="FunFam" id="3.30.300.30:FF:000015">
    <property type="entry name" value="Nonribosomal peptide synthase SidD"/>
    <property type="match status" value="1"/>
</dbReference>
<feature type="transmembrane region" description="Helical" evidence="7">
    <location>
        <begin position="5324"/>
        <end position="5345"/>
    </location>
</feature>
<dbReference type="GO" id="GO:0031169">
    <property type="term" value="P:ferrichrome biosynthetic process"/>
    <property type="evidence" value="ECO:0007669"/>
    <property type="project" value="UniProtKB-ARBA"/>
</dbReference>
<feature type="transmembrane region" description="Helical" evidence="7">
    <location>
        <begin position="5059"/>
        <end position="5077"/>
    </location>
</feature>
<reference evidence="9" key="1">
    <citation type="submission" date="2023-01" db="EMBL/GenBank/DDBJ databases">
        <title>The growth and conidiation of Purpureocillium lavendulum are regulated by nitrogen source and histone H3K14 acetylation.</title>
        <authorList>
            <person name="Tang P."/>
            <person name="Han J."/>
            <person name="Zhang C."/>
            <person name="Tang P."/>
            <person name="Qi F."/>
            <person name="Zhang K."/>
            <person name="Liang L."/>
        </authorList>
    </citation>
    <scope>NUCLEOTIDE SEQUENCE</scope>
    <source>
        <strain evidence="9">YMF1.00683</strain>
    </source>
</reference>
<feature type="domain" description="Carrier" evidence="8">
    <location>
        <begin position="3165"/>
        <end position="3239"/>
    </location>
</feature>
<dbReference type="Pfam" id="PF00550">
    <property type="entry name" value="PP-binding"/>
    <property type="match status" value="6"/>
</dbReference>
<dbReference type="SUPFAM" id="SSF47336">
    <property type="entry name" value="ACP-like"/>
    <property type="match status" value="6"/>
</dbReference>
<keyword evidence="7" id="KW-1133">Transmembrane helix</keyword>
<feature type="domain" description="Carrier" evidence="8">
    <location>
        <begin position="4267"/>
        <end position="4340"/>
    </location>
</feature>
<feature type="domain" description="Carrier" evidence="8">
    <location>
        <begin position="477"/>
        <end position="550"/>
    </location>
</feature>
<accession>A0AB34FJ76</accession>
<evidence type="ECO:0000313" key="10">
    <source>
        <dbReference type="Proteomes" id="UP001163105"/>
    </source>
</evidence>
<proteinExistence type="inferred from homology"/>
<feature type="region of interest" description="Disordered" evidence="6">
    <location>
        <begin position="5392"/>
        <end position="5446"/>
    </location>
</feature>
<dbReference type="Gene3D" id="3.30.559.30">
    <property type="entry name" value="Nonribosomal peptide synthetase, condensation domain"/>
    <property type="match status" value="6"/>
</dbReference>
<dbReference type="CDD" id="cd05918">
    <property type="entry name" value="A_NRPS_SidN3_like"/>
    <property type="match status" value="2"/>
</dbReference>
<dbReference type="FunFam" id="3.30.300.30:FF:000033">
    <property type="entry name" value="Nonribosomal siderophore peptide synthase SidC"/>
    <property type="match status" value="1"/>
</dbReference>
<feature type="domain" description="Carrier" evidence="8">
    <location>
        <begin position="2085"/>
        <end position="2161"/>
    </location>
</feature>
<dbReference type="InterPro" id="IPR020806">
    <property type="entry name" value="PKS_PP-bd"/>
</dbReference>
<dbReference type="GO" id="GO:0010106">
    <property type="term" value="P:cellular response to iron ion starvation"/>
    <property type="evidence" value="ECO:0007669"/>
    <property type="project" value="UniProtKB-ARBA"/>
</dbReference>
<dbReference type="InterPro" id="IPR045851">
    <property type="entry name" value="AMP-bd_C_sf"/>
</dbReference>
<dbReference type="GO" id="GO:0031177">
    <property type="term" value="F:phosphopantetheine binding"/>
    <property type="evidence" value="ECO:0007669"/>
    <property type="project" value="InterPro"/>
</dbReference>
<dbReference type="InterPro" id="IPR020845">
    <property type="entry name" value="AMP-binding_CS"/>
</dbReference>
<evidence type="ECO:0000256" key="5">
    <source>
        <dbReference type="ARBA" id="ARBA00029454"/>
    </source>
</evidence>
<dbReference type="InterPro" id="IPR001242">
    <property type="entry name" value="Condensation_dom"/>
</dbReference>
<comment type="pathway">
    <text evidence="1">Siderophore biosynthesis.</text>
</comment>
<dbReference type="EMBL" id="JAQHRD010000007">
    <property type="protein sequence ID" value="KAJ6438754.1"/>
    <property type="molecule type" value="Genomic_DNA"/>
</dbReference>
<evidence type="ECO:0000256" key="2">
    <source>
        <dbReference type="ARBA" id="ARBA00022450"/>
    </source>
</evidence>
<evidence type="ECO:0000256" key="4">
    <source>
        <dbReference type="ARBA" id="ARBA00022598"/>
    </source>
</evidence>
<dbReference type="PROSITE" id="PS00455">
    <property type="entry name" value="AMP_BINDING"/>
    <property type="match status" value="2"/>
</dbReference>
<dbReference type="NCBIfam" id="NF003417">
    <property type="entry name" value="PRK04813.1"/>
    <property type="match status" value="4"/>
</dbReference>
<feature type="compositionally biased region" description="Acidic residues" evidence="6">
    <location>
        <begin position="3690"/>
        <end position="3702"/>
    </location>
</feature>
<feature type="compositionally biased region" description="Low complexity" evidence="6">
    <location>
        <begin position="5407"/>
        <end position="5431"/>
    </location>
</feature>
<feature type="transmembrane region" description="Helical" evidence="7">
    <location>
        <begin position="5351"/>
        <end position="5370"/>
    </location>
</feature>
<dbReference type="InterPro" id="IPR009081">
    <property type="entry name" value="PP-bd_ACP"/>
</dbReference>
<protein>
    <submittedName>
        <fullName evidence="9">Nonribosomal peptide synthetase 2 protein</fullName>
    </submittedName>
</protein>
<dbReference type="PROSITE" id="PS00012">
    <property type="entry name" value="PHOSPHOPANTETHEINE"/>
    <property type="match status" value="4"/>
</dbReference>
<dbReference type="Gene3D" id="1.10.1200.10">
    <property type="entry name" value="ACP-like"/>
    <property type="match status" value="6"/>
</dbReference>
<dbReference type="InterPro" id="IPR042099">
    <property type="entry name" value="ANL_N_sf"/>
</dbReference>
<dbReference type="CDD" id="cd19542">
    <property type="entry name" value="CT_NRPS-like"/>
    <property type="match status" value="1"/>
</dbReference>
<dbReference type="InterPro" id="IPR010071">
    <property type="entry name" value="AA_adenyl_dom"/>
</dbReference>
<evidence type="ECO:0000256" key="1">
    <source>
        <dbReference type="ARBA" id="ARBA00004924"/>
    </source>
</evidence>
<keyword evidence="7" id="KW-0472">Membrane</keyword>
<dbReference type="PROSITE" id="PS50075">
    <property type="entry name" value="CARRIER"/>
    <property type="match status" value="6"/>
</dbReference>
<dbReference type="PANTHER" id="PTHR45527:SF1">
    <property type="entry name" value="FATTY ACID SYNTHASE"/>
    <property type="match status" value="1"/>
</dbReference>
<dbReference type="Gene3D" id="3.30.559.10">
    <property type="entry name" value="Chloramphenicol acetyltransferase-like domain"/>
    <property type="match status" value="6"/>
</dbReference>
<dbReference type="FunFam" id="3.40.50.980:FF:000001">
    <property type="entry name" value="Non-ribosomal peptide synthetase"/>
    <property type="match status" value="1"/>
</dbReference>
<gene>
    <name evidence="9" type="primary">SIDC</name>
    <name evidence="9" type="ORF">O9K51_08155</name>
</gene>
<evidence type="ECO:0000259" key="8">
    <source>
        <dbReference type="PROSITE" id="PS50075"/>
    </source>
</evidence>
<comment type="caution">
    <text evidence="9">The sequence shown here is derived from an EMBL/GenBank/DDBJ whole genome shotgun (WGS) entry which is preliminary data.</text>
</comment>
<dbReference type="SMART" id="SM00823">
    <property type="entry name" value="PKS_PP"/>
    <property type="match status" value="5"/>
</dbReference>
<feature type="domain" description="Carrier" evidence="8">
    <location>
        <begin position="1538"/>
        <end position="1615"/>
    </location>
</feature>
<dbReference type="Pfam" id="PF00501">
    <property type="entry name" value="AMP-binding"/>
    <property type="match status" value="3"/>
</dbReference>
<keyword evidence="4" id="KW-0436">Ligase</keyword>
<feature type="region of interest" description="Disordered" evidence="6">
    <location>
        <begin position="4244"/>
        <end position="4266"/>
    </location>
</feature>
<evidence type="ECO:0000256" key="3">
    <source>
        <dbReference type="ARBA" id="ARBA00022553"/>
    </source>
</evidence>
<keyword evidence="3" id="KW-0597">Phosphoprotein</keyword>
<evidence type="ECO:0000256" key="6">
    <source>
        <dbReference type="SAM" id="MobiDB-lite"/>
    </source>
</evidence>
<dbReference type="InterPro" id="IPR036736">
    <property type="entry name" value="ACP-like_sf"/>
</dbReference>
<dbReference type="FunFam" id="3.40.50.12780:FF:000024">
    <property type="entry name" value="Nonribosomal siderophore peptide synthase SidC"/>
    <property type="match status" value="2"/>
</dbReference>
<keyword evidence="7" id="KW-0812">Transmembrane</keyword>
<comment type="similarity">
    <text evidence="5">Belongs to the NRP synthetase family.</text>
</comment>
<organism evidence="9 10">
    <name type="scientific">Purpureocillium lavendulum</name>
    <dbReference type="NCBI Taxonomy" id="1247861"/>
    <lineage>
        <taxon>Eukaryota</taxon>
        <taxon>Fungi</taxon>
        <taxon>Dikarya</taxon>
        <taxon>Ascomycota</taxon>
        <taxon>Pezizomycotina</taxon>
        <taxon>Sordariomycetes</taxon>
        <taxon>Hypocreomycetidae</taxon>
        <taxon>Hypocreales</taxon>
        <taxon>Ophiocordycipitaceae</taxon>
        <taxon>Purpureocillium</taxon>
    </lineage>
</organism>
<name>A0AB34FJ76_9HYPO</name>
<dbReference type="PANTHER" id="PTHR45527">
    <property type="entry name" value="NONRIBOSOMAL PEPTIDE SYNTHETASE"/>
    <property type="match status" value="1"/>
</dbReference>